<feature type="domain" description="Plant heme peroxidase family profile" evidence="14">
    <location>
        <begin position="28"/>
        <end position="327"/>
    </location>
</feature>
<keyword evidence="5 10" id="KW-0479">Metal-binding</keyword>
<dbReference type="SUPFAM" id="SSF48113">
    <property type="entry name" value="Heme-dependent peroxidases"/>
    <property type="match status" value="1"/>
</dbReference>
<comment type="function">
    <text evidence="13">Removal of H(2)O(2), oxidation of toxic reductants, biosynthesis and degradation of lignin, suberization, auxin catabolism, response to environmental stresses such as wounding, pathogen attack and oxidative stress.</text>
</comment>
<feature type="binding site" evidence="10">
    <location>
        <position position="75"/>
    </location>
    <ligand>
        <name>Ca(2+)</name>
        <dbReference type="ChEBI" id="CHEBI:29108"/>
        <label>1</label>
    </ligand>
</feature>
<keyword evidence="3 13" id="KW-0575">Peroxidase</keyword>
<evidence type="ECO:0000313" key="17">
    <source>
        <dbReference type="Proteomes" id="UP000077202"/>
    </source>
</evidence>
<sequence length="328" mass="35031">MMAPGRSVIEFLVVALAISWQLTGTQAQLRADYYAATCPNAEAIARQAFIRQINIINLVSAPASILRLAFHDCAVDGCEGSIMLNSDGGAITDEKDAERNLGIGNLNVITTMKAALDNACPGVVSCADVIAMAGREAVNFAGGPQFGIQLGRRDGIGASTSHAQAQLLPADTSVTTLLNTFAGMGLNAEETVALLGSHTIGVSHCDNIRNRLYPQPDATLQSNVLFATTLRAQCPQIFQNPNTVVQMDRTNVNFDTVYFSDVMQNRGLLTIDDALGSDPRTSGFMAAFAGNRQRFFNVFAVAYEKMTRFGVLTGTQGQIRNDCTAVNP</sequence>
<dbReference type="InterPro" id="IPR033905">
    <property type="entry name" value="Secretory_peroxidase"/>
</dbReference>
<dbReference type="GO" id="GO:0006979">
    <property type="term" value="P:response to oxidative stress"/>
    <property type="evidence" value="ECO:0007669"/>
    <property type="project" value="UniProtKB-UniRule"/>
</dbReference>
<evidence type="ECO:0000256" key="5">
    <source>
        <dbReference type="ARBA" id="ARBA00022723"/>
    </source>
</evidence>
<evidence type="ECO:0000256" key="2">
    <source>
        <dbReference type="ARBA" id="ARBA00006873"/>
    </source>
</evidence>
<dbReference type="InterPro" id="IPR000823">
    <property type="entry name" value="Peroxidase_pln"/>
</dbReference>
<dbReference type="PANTHER" id="PTHR31517">
    <property type="match status" value="1"/>
</dbReference>
<organism evidence="16 17">
    <name type="scientific">Marchantia polymorpha subsp. ruderalis</name>
    <dbReference type="NCBI Taxonomy" id="1480154"/>
    <lineage>
        <taxon>Eukaryota</taxon>
        <taxon>Viridiplantae</taxon>
        <taxon>Streptophyta</taxon>
        <taxon>Embryophyta</taxon>
        <taxon>Marchantiophyta</taxon>
        <taxon>Marchantiopsida</taxon>
        <taxon>Marchantiidae</taxon>
        <taxon>Marchantiales</taxon>
        <taxon>Marchantiaceae</taxon>
        <taxon>Marchantia</taxon>
    </lineage>
</organism>
<dbReference type="GO" id="GO:0005576">
    <property type="term" value="C:extracellular region"/>
    <property type="evidence" value="ECO:0007669"/>
    <property type="project" value="UniProtKB-SubCell"/>
</dbReference>
<comment type="similarity">
    <text evidence="2">Belongs to the peroxidase family. Ascorbate peroxidase subfamily.</text>
</comment>
<evidence type="ECO:0000256" key="6">
    <source>
        <dbReference type="ARBA" id="ARBA00023002"/>
    </source>
</evidence>
<proteinExistence type="inferred from homology"/>
<feature type="disulfide bond" evidence="12">
    <location>
        <begin position="126"/>
        <end position="323"/>
    </location>
</feature>
<feature type="binding site" evidence="10">
    <location>
        <position position="72"/>
    </location>
    <ligand>
        <name>Ca(2+)</name>
        <dbReference type="ChEBI" id="CHEBI:29108"/>
        <label>1</label>
    </ligand>
</feature>
<feature type="site" description="Transition state stabilizer" evidence="11">
    <location>
        <position position="67"/>
    </location>
</feature>
<feature type="binding site" evidence="10">
    <location>
        <position position="81"/>
    </location>
    <ligand>
        <name>Ca(2+)</name>
        <dbReference type="ChEBI" id="CHEBI:29108"/>
        <label>1</label>
    </ligand>
</feature>
<gene>
    <name evidence="16" type="ORF">AXG93_2318s1390</name>
    <name evidence="15" type="ORF">Mp_1g09290</name>
</gene>
<evidence type="ECO:0000256" key="1">
    <source>
        <dbReference type="ARBA" id="ARBA00000189"/>
    </source>
</evidence>
<comment type="catalytic activity">
    <reaction evidence="1 13">
        <text>2 a phenolic donor + H2O2 = 2 a phenolic radical donor + 2 H2O</text>
        <dbReference type="Rhea" id="RHEA:56136"/>
        <dbReference type="ChEBI" id="CHEBI:15377"/>
        <dbReference type="ChEBI" id="CHEBI:16240"/>
        <dbReference type="ChEBI" id="CHEBI:139520"/>
        <dbReference type="ChEBI" id="CHEBI:139521"/>
        <dbReference type="EC" id="1.11.1.7"/>
    </reaction>
</comment>
<keyword evidence="17" id="KW-1185">Reference proteome</keyword>
<comment type="similarity">
    <text evidence="13">Belongs to the peroxidase family. Classical plant (class III) peroxidase subfamily.</text>
</comment>
<feature type="binding site" evidence="10">
    <location>
        <position position="255"/>
    </location>
    <ligand>
        <name>Ca(2+)</name>
        <dbReference type="ChEBI" id="CHEBI:29108"/>
        <label>2</label>
    </ligand>
</feature>
<dbReference type="GO" id="GO:0020037">
    <property type="term" value="F:heme binding"/>
    <property type="evidence" value="ECO:0007669"/>
    <property type="project" value="UniProtKB-UniRule"/>
</dbReference>
<comment type="cofactor">
    <cofactor evidence="10 13">
        <name>heme b</name>
        <dbReference type="ChEBI" id="CHEBI:60344"/>
    </cofactor>
    <text evidence="10 13">Binds 1 heme b (iron(II)-protoporphyrin IX) group per subunit.</text>
</comment>
<reference evidence="16 17" key="1">
    <citation type="submission" date="2016-03" db="EMBL/GenBank/DDBJ databases">
        <title>Mechanisms controlling the formation of the plant cell surface in tip-growing cells are functionally conserved among land plants.</title>
        <authorList>
            <person name="Honkanen S."/>
            <person name="Jones V.A."/>
            <person name="Morieri G."/>
            <person name="Champion C."/>
            <person name="Hetherington A.J."/>
            <person name="Kelly S."/>
            <person name="Saint-Marcoux D."/>
            <person name="Proust H."/>
            <person name="Prescott H."/>
            <person name="Dolan L."/>
        </authorList>
    </citation>
    <scope>NUCLEOTIDE SEQUENCE [LARGE SCALE GENOMIC DNA]</scope>
    <source>
        <strain evidence="17">cv. Tak-1 and cv. Tak-2</strain>
        <tissue evidence="16">Whole gametophyte</tissue>
    </source>
</reference>
<keyword evidence="13" id="KW-0376">Hydrogen peroxide</keyword>
<comment type="cofactor">
    <cofactor evidence="10 13">
        <name>Ca(2+)</name>
        <dbReference type="ChEBI" id="CHEBI:29108"/>
    </cofactor>
    <text evidence="10 13">Binds 2 calcium ions per subunit.</text>
</comment>
<evidence type="ECO:0000313" key="16">
    <source>
        <dbReference type="EMBL" id="OAE22392.1"/>
    </source>
</evidence>
<evidence type="ECO:0000256" key="11">
    <source>
        <dbReference type="PIRSR" id="PIRSR600823-4"/>
    </source>
</evidence>
<evidence type="ECO:0000313" key="18">
    <source>
        <dbReference type="Proteomes" id="UP001162541"/>
    </source>
</evidence>
<dbReference type="GO" id="GO:0042744">
    <property type="term" value="P:hydrogen peroxide catabolic process"/>
    <property type="evidence" value="ECO:0007669"/>
    <property type="project" value="UniProtKB-KW"/>
</dbReference>
<evidence type="ECO:0000256" key="13">
    <source>
        <dbReference type="RuleBase" id="RU362060"/>
    </source>
</evidence>
<dbReference type="FunFam" id="1.10.420.10:FF:000001">
    <property type="entry name" value="Peroxidase"/>
    <property type="match status" value="1"/>
</dbReference>
<dbReference type="EC" id="1.11.1.7" evidence="13"/>
<dbReference type="InterPro" id="IPR019793">
    <property type="entry name" value="Peroxidases_heam-ligand_BS"/>
</dbReference>
<dbReference type="PRINTS" id="PR00458">
    <property type="entry name" value="PEROXIDASE"/>
</dbReference>
<feature type="binding site" evidence="10">
    <location>
        <position position="77"/>
    </location>
    <ligand>
        <name>Ca(2+)</name>
        <dbReference type="ChEBI" id="CHEBI:29108"/>
        <label>1</label>
    </ligand>
</feature>
<dbReference type="InterPro" id="IPR010255">
    <property type="entry name" value="Haem_peroxidase_sf"/>
</dbReference>
<dbReference type="Gene3D" id="1.10.420.10">
    <property type="entry name" value="Peroxidase, domain 2"/>
    <property type="match status" value="1"/>
</dbReference>
<reference evidence="15" key="2">
    <citation type="journal article" date="2019" name="Curr. Biol.">
        <title>Chromatin organization in early land plants reveals an ancestral association between H3K27me3, transposons, and constitutive heterochromatin.</title>
        <authorList>
            <person name="Montgomery S.A."/>
            <person name="Tanizawa Y."/>
            <person name="Galik B."/>
            <person name="Wang N."/>
            <person name="Ito T."/>
            <person name="Mochizuki T."/>
            <person name="Akimcheva S."/>
            <person name="Bowman J."/>
            <person name="Cognat V."/>
            <person name="Drouard L."/>
            <person name="Ekker H."/>
            <person name="Houng S."/>
            <person name="Kohchi T."/>
            <person name="Lin S."/>
            <person name="Liu L.D."/>
            <person name="Nakamura Y."/>
            <person name="Valeeva L.R."/>
            <person name="Shakirov E.V."/>
            <person name="Shippen D.E."/>
            <person name="Wei W."/>
            <person name="Yagura M."/>
            <person name="Yamaoka S."/>
            <person name="Yamato K.T."/>
            <person name="Liu C."/>
            <person name="Berger F."/>
        </authorList>
    </citation>
    <scope>NUCLEOTIDE SEQUENCE [LARGE SCALE GENOMIC DNA]</scope>
    <source>
        <strain evidence="15">Tak-1</strain>
    </source>
</reference>
<feature type="binding site" evidence="10">
    <location>
        <position position="94"/>
    </location>
    <ligand>
        <name>Ca(2+)</name>
        <dbReference type="ChEBI" id="CHEBI:29108"/>
        <label>1</label>
    </ligand>
</feature>
<feature type="disulfide bond" evidence="12">
    <location>
        <begin position="73"/>
        <end position="78"/>
    </location>
</feature>
<dbReference type="PANTHER" id="PTHR31517:SF81">
    <property type="entry name" value="PEROXIDASE"/>
    <property type="match status" value="1"/>
</dbReference>
<keyword evidence="6 13" id="KW-0560">Oxidoreductase</keyword>
<dbReference type="EMBL" id="LVLJ01003211">
    <property type="protein sequence ID" value="OAE22392.1"/>
    <property type="molecule type" value="Genomic_DNA"/>
</dbReference>
<dbReference type="CDD" id="cd00693">
    <property type="entry name" value="secretory_peroxidase"/>
    <property type="match status" value="1"/>
</dbReference>
<name>A0A176VQ06_MARPO</name>
<feature type="binding site" evidence="10">
    <location>
        <position position="250"/>
    </location>
    <ligand>
        <name>Ca(2+)</name>
        <dbReference type="ChEBI" id="CHEBI:29108"/>
        <label>2</label>
    </ligand>
</feature>
<feature type="binding site" evidence="10">
    <location>
        <position position="199"/>
    </location>
    <ligand>
        <name>Ca(2+)</name>
        <dbReference type="ChEBI" id="CHEBI:29108"/>
        <label>2</label>
    </ligand>
</feature>
<dbReference type="Proteomes" id="UP001162541">
    <property type="component" value="Chromosome 1"/>
</dbReference>
<reference evidence="18" key="3">
    <citation type="journal article" date="2020" name="Curr. Biol.">
        <title>Chromatin organization in early land plants reveals an ancestral association between H3K27me3, transposons, and constitutive heterochromatin.</title>
        <authorList>
            <person name="Montgomery S.A."/>
            <person name="Tanizawa Y."/>
            <person name="Galik B."/>
            <person name="Wang N."/>
            <person name="Ito T."/>
            <person name="Mochizuki T."/>
            <person name="Akimcheva S."/>
            <person name="Bowman J.L."/>
            <person name="Cognat V."/>
            <person name="Marechal-Drouard L."/>
            <person name="Ekker H."/>
            <person name="Hong S.F."/>
            <person name="Kohchi T."/>
            <person name="Lin S.S."/>
            <person name="Liu L.D."/>
            <person name="Nakamura Y."/>
            <person name="Valeeva L.R."/>
            <person name="Shakirov E.V."/>
            <person name="Shippen D.E."/>
            <person name="Wei W.L."/>
            <person name="Yagura M."/>
            <person name="Yamaoka S."/>
            <person name="Yamato K.T."/>
            <person name="Liu C."/>
            <person name="Berger F."/>
        </authorList>
    </citation>
    <scope>NUCLEOTIDE SEQUENCE [LARGE SCALE GENOMIC DNA]</scope>
    <source>
        <strain evidence="18">Tak-1</strain>
    </source>
</reference>
<feature type="active site" description="Proton acceptor" evidence="9">
    <location>
        <position position="71"/>
    </location>
</feature>
<dbReference type="AlphaFoldDB" id="A0A176VQ06"/>
<evidence type="ECO:0000256" key="10">
    <source>
        <dbReference type="PIRSR" id="PIRSR600823-3"/>
    </source>
</evidence>
<dbReference type="PRINTS" id="PR00461">
    <property type="entry name" value="PLPEROXIDASE"/>
</dbReference>
<dbReference type="EMBL" id="AP019866">
    <property type="protein sequence ID" value="BBM97901.1"/>
    <property type="molecule type" value="Genomic_DNA"/>
</dbReference>
<feature type="chain" id="PRO_5042304633" description="Peroxidase" evidence="13">
    <location>
        <begin position="28"/>
        <end position="328"/>
    </location>
</feature>
<dbReference type="GO" id="GO:0046872">
    <property type="term" value="F:metal ion binding"/>
    <property type="evidence" value="ECO:0007669"/>
    <property type="project" value="UniProtKB-UniRule"/>
</dbReference>
<comment type="subcellular location">
    <subcellularLocation>
        <location evidence="13">Secreted</location>
    </subcellularLocation>
</comment>
<dbReference type="PROSITE" id="PS00435">
    <property type="entry name" value="PEROXIDASE_1"/>
    <property type="match status" value="1"/>
</dbReference>
<dbReference type="Proteomes" id="UP000077202">
    <property type="component" value="Unassembled WGS sequence"/>
</dbReference>
<evidence type="ECO:0000313" key="15">
    <source>
        <dbReference type="EMBL" id="BBM97901.1"/>
    </source>
</evidence>
<protein>
    <recommendedName>
        <fullName evidence="13">Peroxidase</fullName>
        <ecNumber evidence="13">1.11.1.7</ecNumber>
    </recommendedName>
</protein>
<keyword evidence="7 10" id="KW-0408">Iron</keyword>
<keyword evidence="13" id="KW-0964">Secreted</keyword>
<feature type="disulfide bond" evidence="12">
    <location>
        <begin position="205"/>
        <end position="234"/>
    </location>
</feature>
<dbReference type="Gene3D" id="1.10.520.10">
    <property type="match status" value="1"/>
</dbReference>
<evidence type="ECO:0000256" key="12">
    <source>
        <dbReference type="PIRSR" id="PIRSR600823-5"/>
    </source>
</evidence>
<evidence type="ECO:0000256" key="8">
    <source>
        <dbReference type="ARBA" id="ARBA00023157"/>
    </source>
</evidence>
<accession>A0A176VQ06</accession>
<dbReference type="InterPro" id="IPR002016">
    <property type="entry name" value="Haem_peroxidase"/>
</dbReference>
<keyword evidence="4 13" id="KW-0349">Heme</keyword>
<feature type="disulfide bond" evidence="12">
    <location>
        <begin position="38"/>
        <end position="120"/>
    </location>
</feature>
<evidence type="ECO:0000259" key="14">
    <source>
        <dbReference type="PROSITE" id="PS50873"/>
    </source>
</evidence>
<feature type="signal peptide" evidence="13">
    <location>
        <begin position="1"/>
        <end position="27"/>
    </location>
</feature>
<feature type="binding site" evidence="10">
    <location>
        <position position="248"/>
    </location>
    <ligand>
        <name>Ca(2+)</name>
        <dbReference type="ChEBI" id="CHEBI:29108"/>
        <label>2</label>
    </ligand>
</feature>
<keyword evidence="8 12" id="KW-1015">Disulfide bond</keyword>
<feature type="binding site" description="axial binding residue" evidence="10">
    <location>
        <position position="198"/>
    </location>
    <ligand>
        <name>heme b</name>
        <dbReference type="ChEBI" id="CHEBI:60344"/>
    </ligand>
    <ligandPart>
        <name>Fe</name>
        <dbReference type="ChEBI" id="CHEBI:18248"/>
    </ligandPart>
</feature>
<dbReference type="GO" id="GO:0140825">
    <property type="term" value="F:lactoperoxidase activity"/>
    <property type="evidence" value="ECO:0007669"/>
    <property type="project" value="UniProtKB-EC"/>
</dbReference>
<keyword evidence="13" id="KW-0732">Signal</keyword>
<evidence type="ECO:0000256" key="3">
    <source>
        <dbReference type="ARBA" id="ARBA00022559"/>
    </source>
</evidence>
<keyword evidence="10 13" id="KW-0106">Calcium</keyword>
<dbReference type="PROSITE" id="PS50873">
    <property type="entry name" value="PEROXIDASE_4"/>
    <property type="match status" value="1"/>
</dbReference>
<evidence type="ECO:0000256" key="9">
    <source>
        <dbReference type="PIRSR" id="PIRSR600823-1"/>
    </source>
</evidence>
<evidence type="ECO:0000256" key="7">
    <source>
        <dbReference type="ARBA" id="ARBA00023004"/>
    </source>
</evidence>
<dbReference type="Pfam" id="PF00141">
    <property type="entry name" value="peroxidase"/>
    <property type="match status" value="1"/>
</dbReference>
<evidence type="ECO:0000256" key="4">
    <source>
        <dbReference type="ARBA" id="ARBA00022617"/>
    </source>
</evidence>